<feature type="compositionally biased region" description="Basic residues" evidence="1">
    <location>
        <begin position="136"/>
        <end position="150"/>
    </location>
</feature>
<gene>
    <name evidence="2" type="ORF">PCOR1329_LOCUS78281</name>
</gene>
<sequence length="225" mass="24306">MRRASTTACQDLLIVKRSCDHASHPRANRHGSCNRDGRNEHLLPTARHVSVVLKTVPVPHVDEHEGEENRIADGIAAVSDTVKVQSAAHSGVAQESRLALGGFSILRSLRLLSTRKASPNEPSMRLGSAPPPPPPRRARRAGARPPRRRPASPALPWPARCAGRSRRRAARPCQGRERRSHRGAQRQRQLARALAAQGRARPAAAAAAWALPQGQRQPASGGRGP</sequence>
<protein>
    <submittedName>
        <fullName evidence="2">Uncharacterized protein</fullName>
    </submittedName>
</protein>
<accession>A0ABN9XNA3</accession>
<evidence type="ECO:0000256" key="1">
    <source>
        <dbReference type="SAM" id="MobiDB-lite"/>
    </source>
</evidence>
<dbReference type="Proteomes" id="UP001189429">
    <property type="component" value="Unassembled WGS sequence"/>
</dbReference>
<organism evidence="2 3">
    <name type="scientific">Prorocentrum cordatum</name>
    <dbReference type="NCBI Taxonomy" id="2364126"/>
    <lineage>
        <taxon>Eukaryota</taxon>
        <taxon>Sar</taxon>
        <taxon>Alveolata</taxon>
        <taxon>Dinophyceae</taxon>
        <taxon>Prorocentrales</taxon>
        <taxon>Prorocentraceae</taxon>
        <taxon>Prorocentrum</taxon>
    </lineage>
</organism>
<feature type="region of interest" description="Disordered" evidence="1">
    <location>
        <begin position="116"/>
        <end position="225"/>
    </location>
</feature>
<feature type="compositionally biased region" description="Low complexity" evidence="1">
    <location>
        <begin position="186"/>
        <end position="216"/>
    </location>
</feature>
<comment type="caution">
    <text evidence="2">The sequence shown here is derived from an EMBL/GenBank/DDBJ whole genome shotgun (WGS) entry which is preliminary data.</text>
</comment>
<evidence type="ECO:0000313" key="3">
    <source>
        <dbReference type="Proteomes" id="UP001189429"/>
    </source>
</evidence>
<name>A0ABN9XNA3_9DINO</name>
<evidence type="ECO:0000313" key="2">
    <source>
        <dbReference type="EMBL" id="CAK0901274.1"/>
    </source>
</evidence>
<dbReference type="EMBL" id="CAUYUJ010020904">
    <property type="protein sequence ID" value="CAK0901274.1"/>
    <property type="molecule type" value="Genomic_DNA"/>
</dbReference>
<feature type="compositionally biased region" description="Low complexity" evidence="1">
    <location>
        <begin position="151"/>
        <end position="162"/>
    </location>
</feature>
<proteinExistence type="predicted"/>
<reference evidence="2" key="1">
    <citation type="submission" date="2023-10" db="EMBL/GenBank/DDBJ databases">
        <authorList>
            <person name="Chen Y."/>
            <person name="Shah S."/>
            <person name="Dougan E. K."/>
            <person name="Thang M."/>
            <person name="Chan C."/>
        </authorList>
    </citation>
    <scope>NUCLEOTIDE SEQUENCE [LARGE SCALE GENOMIC DNA]</scope>
</reference>
<keyword evidence="3" id="KW-1185">Reference proteome</keyword>